<dbReference type="Proteomes" id="UP000007148">
    <property type="component" value="Unassembled WGS sequence"/>
</dbReference>
<keyword evidence="5" id="KW-1185">Reference proteome</keyword>
<dbReference type="EMBL" id="CAFZ01000838">
    <property type="protein sequence ID" value="CCA76571.1"/>
    <property type="molecule type" value="Genomic_DNA"/>
</dbReference>
<feature type="region of interest" description="Disordered" evidence="2">
    <location>
        <begin position="1"/>
        <end position="38"/>
    </location>
</feature>
<dbReference type="InterPro" id="IPR027417">
    <property type="entry name" value="P-loop_NTPase"/>
</dbReference>
<dbReference type="OrthoDB" id="3266532at2759"/>
<dbReference type="PANTHER" id="PTHR10039">
    <property type="entry name" value="AMELOGENIN"/>
    <property type="match status" value="1"/>
</dbReference>
<dbReference type="Gene3D" id="3.40.50.300">
    <property type="entry name" value="P-loop containing nucleotide triphosphate hydrolases"/>
    <property type="match status" value="1"/>
</dbReference>
<proteinExistence type="predicted"/>
<feature type="domain" description="Nephrocystin 3-like N-terminal" evidence="3">
    <location>
        <begin position="63"/>
        <end position="217"/>
    </location>
</feature>
<dbReference type="eggNOG" id="KOG0266">
    <property type="taxonomic scope" value="Eukaryota"/>
</dbReference>
<accession>G4TZ28</accession>
<evidence type="ECO:0000256" key="1">
    <source>
        <dbReference type="ARBA" id="ARBA00022737"/>
    </source>
</evidence>
<sequence>MALKRLKESTSGPIPHSYSPILRSRRKTEPVRQEGQTPDITVSTVSSVHNTCLEGTRKDVLEMIWDWADNGSSDRPIFWLCDIAGSGKSTVAMSAVQKWRKKGVLGGGFFFSMSSNEASNIEKFCSTIARDLADHIPDLAPRVAQAVKQNPSIMRKPLLKQFQTLVVGPVDCRQESVILVIDALDECKASSQRRELVETLSTAVRGTTNLKIFMTSRPDPVIQAVLGPLSTKAKLAKLEDRLHDVSHRDNIDDIAVYVHRSLDGVLPEYKRRRLVGKANGLFIWASTACRMLTDEATMNTAEGIYDQLISLDQPGAIDEVYSLILERTDPNSGAVMCQMLAILLAAFEPLTINDLDDRLKHAGIRGSGQGLVQNLGSVLSTDPSTALIQFRHPSLVEYLRRCSTQPVGSSKKFSIDTITAHGQAASWCLKRLKSPTDGLRFNICQIELSFYLNRQLPDLKAGVSKYISKSLRYASSHWLFRMSETDEKWRRTVEREAKSVLRVPHALYWTEVLSLTGGVPRAIAGLRAATHSAGVSEIIQALLVTYRNVD</sequence>
<comment type="caution">
    <text evidence="4">The sequence shown here is derived from an EMBL/GenBank/DDBJ whole genome shotgun (WGS) entry which is preliminary data.</text>
</comment>
<keyword evidence="1" id="KW-0677">Repeat</keyword>
<dbReference type="SUPFAM" id="SSF52540">
    <property type="entry name" value="P-loop containing nucleoside triphosphate hydrolases"/>
    <property type="match status" value="1"/>
</dbReference>
<evidence type="ECO:0000256" key="2">
    <source>
        <dbReference type="SAM" id="MobiDB-lite"/>
    </source>
</evidence>
<dbReference type="Pfam" id="PF24883">
    <property type="entry name" value="NPHP3_N"/>
    <property type="match status" value="1"/>
</dbReference>
<protein>
    <submittedName>
        <fullName evidence="4">Related to NWD2 protein-Podospora anserina</fullName>
    </submittedName>
</protein>
<dbReference type="InterPro" id="IPR056884">
    <property type="entry name" value="NPHP3-like_N"/>
</dbReference>
<organism evidence="4 5">
    <name type="scientific">Serendipita indica (strain DSM 11827)</name>
    <name type="common">Root endophyte fungus</name>
    <name type="synonym">Piriformospora indica</name>
    <dbReference type="NCBI Taxonomy" id="1109443"/>
    <lineage>
        <taxon>Eukaryota</taxon>
        <taxon>Fungi</taxon>
        <taxon>Dikarya</taxon>
        <taxon>Basidiomycota</taxon>
        <taxon>Agaricomycotina</taxon>
        <taxon>Agaricomycetes</taxon>
        <taxon>Sebacinales</taxon>
        <taxon>Serendipitaceae</taxon>
        <taxon>Serendipita</taxon>
    </lineage>
</organism>
<evidence type="ECO:0000313" key="5">
    <source>
        <dbReference type="Proteomes" id="UP000007148"/>
    </source>
</evidence>
<evidence type="ECO:0000313" key="4">
    <source>
        <dbReference type="EMBL" id="CCA76571.1"/>
    </source>
</evidence>
<dbReference type="AlphaFoldDB" id="G4TZ28"/>
<reference evidence="4 5" key="1">
    <citation type="journal article" date="2011" name="PLoS Pathog.">
        <title>Endophytic Life Strategies Decoded by Genome and Transcriptome Analyses of the Mutualistic Root Symbiont Piriformospora indica.</title>
        <authorList>
            <person name="Zuccaro A."/>
            <person name="Lahrmann U."/>
            <person name="Guldener U."/>
            <person name="Langen G."/>
            <person name="Pfiffi S."/>
            <person name="Biedenkopf D."/>
            <person name="Wong P."/>
            <person name="Samans B."/>
            <person name="Grimm C."/>
            <person name="Basiewicz M."/>
            <person name="Murat C."/>
            <person name="Martin F."/>
            <person name="Kogel K.H."/>
        </authorList>
    </citation>
    <scope>NUCLEOTIDE SEQUENCE [LARGE SCALE GENOMIC DNA]</scope>
    <source>
        <strain evidence="4 5">DSM 11827</strain>
    </source>
</reference>
<dbReference type="HOGENOM" id="CLU_000288_6_5_1"/>
<gene>
    <name evidence="4" type="ORF">PIIN_10563</name>
</gene>
<evidence type="ECO:0000259" key="3">
    <source>
        <dbReference type="Pfam" id="PF24883"/>
    </source>
</evidence>
<dbReference type="InParanoid" id="G4TZ28"/>
<name>G4TZ28_SERID</name>